<proteinExistence type="predicted"/>
<reference evidence="2" key="1">
    <citation type="journal article" date="2019" name="Int. J. Syst. Evol. Microbiol.">
        <title>The Global Catalogue of Microorganisms (GCM) 10K type strain sequencing project: providing services to taxonomists for standard genome sequencing and annotation.</title>
        <authorList>
            <consortium name="The Broad Institute Genomics Platform"/>
            <consortium name="The Broad Institute Genome Sequencing Center for Infectious Disease"/>
            <person name="Wu L."/>
            <person name="Ma J."/>
        </authorList>
    </citation>
    <scope>NUCLEOTIDE SEQUENCE [LARGE SCALE GENOMIC DNA]</scope>
    <source>
        <strain evidence="2">CCUG 57113</strain>
    </source>
</reference>
<gene>
    <name evidence="1" type="ORF">ACFPPD_02675</name>
</gene>
<sequence length="174" mass="19543">MDGEREEPIRPTPIPVPMSQLRFVSQDELAVRMEPVKTLSESKAELYRLVKDSATGEHYLHFAVYHLHMAAGGAEEEYHHLMPLSHDDVIAFALGNGDYVYPANWKAAYLRNGPDGGFVWYDPSGADGAEEAYEDAGAAIRERLLAFRRSGVEWSEDEIKKLLDDIDRQLPPGN</sequence>
<dbReference type="RefSeq" id="WP_209742857.1">
    <property type="nucleotide sequence ID" value="NZ_JBHSMH010000005.1"/>
</dbReference>
<name>A0ABW0LQR1_9BACL</name>
<comment type="caution">
    <text evidence="1">The sequence shown here is derived from an EMBL/GenBank/DDBJ whole genome shotgun (WGS) entry which is preliminary data.</text>
</comment>
<evidence type="ECO:0008006" key="3">
    <source>
        <dbReference type="Google" id="ProtNLM"/>
    </source>
</evidence>
<dbReference type="Proteomes" id="UP001596105">
    <property type="component" value="Unassembled WGS sequence"/>
</dbReference>
<accession>A0ABW0LQR1</accession>
<keyword evidence="2" id="KW-1185">Reference proteome</keyword>
<evidence type="ECO:0000313" key="1">
    <source>
        <dbReference type="EMBL" id="MFC5467605.1"/>
    </source>
</evidence>
<protein>
    <recommendedName>
        <fullName evidence="3">SMI1/KNR4 family protein</fullName>
    </recommendedName>
</protein>
<dbReference type="EMBL" id="JBHSMH010000005">
    <property type="protein sequence ID" value="MFC5467605.1"/>
    <property type="molecule type" value="Genomic_DNA"/>
</dbReference>
<organism evidence="1 2">
    <name type="scientific">Cohnella suwonensis</name>
    <dbReference type="NCBI Taxonomy" id="696072"/>
    <lineage>
        <taxon>Bacteria</taxon>
        <taxon>Bacillati</taxon>
        <taxon>Bacillota</taxon>
        <taxon>Bacilli</taxon>
        <taxon>Bacillales</taxon>
        <taxon>Paenibacillaceae</taxon>
        <taxon>Cohnella</taxon>
    </lineage>
</organism>
<evidence type="ECO:0000313" key="2">
    <source>
        <dbReference type="Proteomes" id="UP001596105"/>
    </source>
</evidence>